<evidence type="ECO:0000313" key="2">
    <source>
        <dbReference type="Proteomes" id="UP001497482"/>
    </source>
</evidence>
<accession>A0AAV2K9U6</accession>
<dbReference type="EMBL" id="OZ035838">
    <property type="protein sequence ID" value="CAL1584199.1"/>
    <property type="molecule type" value="Genomic_DNA"/>
</dbReference>
<organism evidence="1 2">
    <name type="scientific">Knipowitschia caucasica</name>
    <name type="common">Caucasian dwarf goby</name>
    <name type="synonym">Pomatoschistus caucasicus</name>
    <dbReference type="NCBI Taxonomy" id="637954"/>
    <lineage>
        <taxon>Eukaryota</taxon>
        <taxon>Metazoa</taxon>
        <taxon>Chordata</taxon>
        <taxon>Craniata</taxon>
        <taxon>Vertebrata</taxon>
        <taxon>Euteleostomi</taxon>
        <taxon>Actinopterygii</taxon>
        <taxon>Neopterygii</taxon>
        <taxon>Teleostei</taxon>
        <taxon>Neoteleostei</taxon>
        <taxon>Acanthomorphata</taxon>
        <taxon>Gobiaria</taxon>
        <taxon>Gobiiformes</taxon>
        <taxon>Gobioidei</taxon>
        <taxon>Gobiidae</taxon>
        <taxon>Gobiinae</taxon>
        <taxon>Knipowitschia</taxon>
    </lineage>
</organism>
<protein>
    <submittedName>
        <fullName evidence="1">Uncharacterized protein</fullName>
    </submittedName>
</protein>
<gene>
    <name evidence="1" type="ORF">KC01_LOCUS14570</name>
</gene>
<proteinExistence type="predicted"/>
<keyword evidence="2" id="KW-1185">Reference proteome</keyword>
<dbReference type="Proteomes" id="UP001497482">
    <property type="component" value="Chromosome 16"/>
</dbReference>
<evidence type="ECO:0000313" key="1">
    <source>
        <dbReference type="EMBL" id="CAL1584199.1"/>
    </source>
</evidence>
<name>A0AAV2K9U6_KNICA</name>
<sequence>MRRSIKRHAAEATHQRASCSEVRGYNPPLSSDLRARARLVRAKACGRLGHVRTANEAGAAPMSRFSTARFEMVYLLICSPICSRMQPEWGIIHLQYGIV</sequence>
<dbReference type="AlphaFoldDB" id="A0AAV2K9U6"/>
<reference evidence="1 2" key="1">
    <citation type="submission" date="2024-04" db="EMBL/GenBank/DDBJ databases">
        <authorList>
            <person name="Waldvogel A.-M."/>
            <person name="Schoenle A."/>
        </authorList>
    </citation>
    <scope>NUCLEOTIDE SEQUENCE [LARGE SCALE GENOMIC DNA]</scope>
</reference>